<reference evidence="2" key="2">
    <citation type="submission" date="2021-03" db="UniProtKB">
        <authorList>
            <consortium name="EnsemblPlants"/>
        </authorList>
    </citation>
    <scope>IDENTIFICATION</scope>
</reference>
<dbReference type="Proteomes" id="UP000596661">
    <property type="component" value="Chromosome 3"/>
</dbReference>
<organism evidence="2 3">
    <name type="scientific">Cannabis sativa</name>
    <name type="common">Hemp</name>
    <name type="synonym">Marijuana</name>
    <dbReference type="NCBI Taxonomy" id="3483"/>
    <lineage>
        <taxon>Eukaryota</taxon>
        <taxon>Viridiplantae</taxon>
        <taxon>Streptophyta</taxon>
        <taxon>Embryophyta</taxon>
        <taxon>Tracheophyta</taxon>
        <taxon>Spermatophyta</taxon>
        <taxon>Magnoliopsida</taxon>
        <taxon>eudicotyledons</taxon>
        <taxon>Gunneridae</taxon>
        <taxon>Pentapetalae</taxon>
        <taxon>rosids</taxon>
        <taxon>fabids</taxon>
        <taxon>Rosales</taxon>
        <taxon>Cannabaceae</taxon>
        <taxon>Cannabis</taxon>
    </lineage>
</organism>
<keyword evidence="3" id="KW-1185">Reference proteome</keyword>
<protein>
    <recommendedName>
        <fullName evidence="1">Reverse transcriptase zinc-binding domain-containing protein</fullName>
    </recommendedName>
</protein>
<sequence>MLFADDSYVFCRANTWEADFIMELLHLDEQASGQRVNFEKSSVFFSSNTEASVRDFLCGQLGIYEVDDNTTYLGLPNIMGRKKTTILGFLKDKLQKCIQGWEGRLLSRAGKEVLLKTVAQAIPNYAMSVFLLPVETSKELEGIMAKFWWRTGSSNTRNISWMSWGCMCRHKHAGGLGFRSLHDFNLSLLGKQEWQLLTNESSLIGKVFKARYYPNKTFLDASLDPYVHSDPPGLQDKTVHNLFRLDDKFLEENVEIIDSPKVSYFIWRATSGILPTCLQLLKRHVVISPIFPVCHEAEESIFHALVSCSFARACWNRSLVSISSWSADSFGSWFQSLSARINPQALEEAAMVAWSIWKARNEVVWQQKSSTAASVVLSARSLLNQFLFAQSRTTNSLSNSSVGLSSRVDWTTPISDQIKVNVDRALFNDVSHFGMGCLARNHAGQVLEAFTTSRRGIVRPKIAEIIGIKEALSWIQQHN</sequence>
<dbReference type="EnsemblPlants" id="evm.model.03.306">
    <property type="protein sequence ID" value="cds.evm.model.03.306"/>
    <property type="gene ID" value="evm.TU.03.306"/>
</dbReference>
<dbReference type="Gramene" id="evm.model.03.306">
    <property type="protein sequence ID" value="cds.evm.model.03.306"/>
    <property type="gene ID" value="evm.TU.03.306"/>
</dbReference>
<dbReference type="Pfam" id="PF13966">
    <property type="entry name" value="zf-RVT"/>
    <property type="match status" value="1"/>
</dbReference>
<dbReference type="PANTHER" id="PTHR33116:SF86">
    <property type="entry name" value="REVERSE TRANSCRIPTASE DOMAIN-CONTAINING PROTEIN"/>
    <property type="match status" value="1"/>
</dbReference>
<dbReference type="InterPro" id="IPR026960">
    <property type="entry name" value="RVT-Znf"/>
</dbReference>
<evidence type="ECO:0000313" key="2">
    <source>
        <dbReference type="EnsemblPlants" id="cds.evm.model.03.306"/>
    </source>
</evidence>
<accession>A0A803P8G6</accession>
<evidence type="ECO:0000313" key="3">
    <source>
        <dbReference type="Proteomes" id="UP000596661"/>
    </source>
</evidence>
<feature type="domain" description="Reverse transcriptase zinc-binding" evidence="1">
    <location>
        <begin position="259"/>
        <end position="315"/>
    </location>
</feature>
<dbReference type="OMA" id="MVANDAN"/>
<reference evidence="2" key="1">
    <citation type="submission" date="2018-11" db="EMBL/GenBank/DDBJ databases">
        <authorList>
            <person name="Grassa J C."/>
        </authorList>
    </citation>
    <scope>NUCLEOTIDE SEQUENCE [LARGE SCALE GENOMIC DNA]</scope>
</reference>
<dbReference type="PANTHER" id="PTHR33116">
    <property type="entry name" value="REVERSE TRANSCRIPTASE ZINC-BINDING DOMAIN-CONTAINING PROTEIN-RELATED-RELATED"/>
    <property type="match status" value="1"/>
</dbReference>
<dbReference type="EMBL" id="UZAU01000251">
    <property type="status" value="NOT_ANNOTATED_CDS"/>
    <property type="molecule type" value="Genomic_DNA"/>
</dbReference>
<name>A0A803P8G6_CANSA</name>
<proteinExistence type="predicted"/>
<dbReference type="AlphaFoldDB" id="A0A803P8G6"/>
<evidence type="ECO:0000259" key="1">
    <source>
        <dbReference type="Pfam" id="PF13966"/>
    </source>
</evidence>